<protein>
    <recommendedName>
        <fullName evidence="3">beta-N-acetylhexosaminidase</fullName>
        <ecNumber evidence="3">3.2.1.52</ecNumber>
    </recommendedName>
</protein>
<dbReference type="SUPFAM" id="SSF51445">
    <property type="entry name" value="(Trans)glycosidases"/>
    <property type="match status" value="1"/>
</dbReference>
<keyword evidence="5 9" id="KW-0326">Glycosidase</keyword>
<evidence type="ECO:0000259" key="7">
    <source>
        <dbReference type="Pfam" id="PF00728"/>
    </source>
</evidence>
<dbReference type="GO" id="GO:0005975">
    <property type="term" value="P:carbohydrate metabolic process"/>
    <property type="evidence" value="ECO:0007669"/>
    <property type="project" value="InterPro"/>
</dbReference>
<dbReference type="PRINTS" id="PR00738">
    <property type="entry name" value="GLHYDRLASE20"/>
</dbReference>
<dbReference type="InterPro" id="IPR025705">
    <property type="entry name" value="Beta_hexosaminidase_sua/sub"/>
</dbReference>
<dbReference type="Gene3D" id="3.30.379.10">
    <property type="entry name" value="Chitobiase/beta-hexosaminidase domain 2-like"/>
    <property type="match status" value="1"/>
</dbReference>
<dbReference type="InterPro" id="IPR017853">
    <property type="entry name" value="GH"/>
</dbReference>
<name>A0A3P3XF78_9SPIR</name>
<dbReference type="GO" id="GO:0016020">
    <property type="term" value="C:membrane"/>
    <property type="evidence" value="ECO:0007669"/>
    <property type="project" value="TreeGrafter"/>
</dbReference>
<keyword evidence="4 9" id="KW-0378">Hydrolase</keyword>
<feature type="active site" description="Proton donor" evidence="6">
    <location>
        <position position="302"/>
    </location>
</feature>
<dbReference type="InterPro" id="IPR015882">
    <property type="entry name" value="HEX_bac_N"/>
</dbReference>
<evidence type="ECO:0000256" key="3">
    <source>
        <dbReference type="ARBA" id="ARBA00012663"/>
    </source>
</evidence>
<evidence type="ECO:0000256" key="6">
    <source>
        <dbReference type="PIRSR" id="PIRSR625705-1"/>
    </source>
</evidence>
<gene>
    <name evidence="9" type="ORF">SPIROBIBN47_10046</name>
</gene>
<dbReference type="PANTHER" id="PTHR22600:SF57">
    <property type="entry name" value="BETA-N-ACETYLHEXOSAMINIDASE"/>
    <property type="match status" value="1"/>
</dbReference>
<dbReference type="AlphaFoldDB" id="A0A3P3XF78"/>
<dbReference type="PIRSF" id="PIRSF001093">
    <property type="entry name" value="B-hxosamndse_ab_euk"/>
    <property type="match status" value="1"/>
</dbReference>
<dbReference type="Gene3D" id="3.20.20.80">
    <property type="entry name" value="Glycosidases"/>
    <property type="match status" value="1"/>
</dbReference>
<feature type="domain" description="Beta-hexosaminidase bacterial type N-terminal" evidence="8">
    <location>
        <begin position="4"/>
        <end position="126"/>
    </location>
</feature>
<dbReference type="Pfam" id="PF00728">
    <property type="entry name" value="Glyco_hydro_20"/>
    <property type="match status" value="1"/>
</dbReference>
<dbReference type="GO" id="GO:0030203">
    <property type="term" value="P:glycosaminoglycan metabolic process"/>
    <property type="evidence" value="ECO:0007669"/>
    <property type="project" value="TreeGrafter"/>
</dbReference>
<dbReference type="Pfam" id="PF02838">
    <property type="entry name" value="Glyco_hydro_20b"/>
    <property type="match status" value="1"/>
</dbReference>
<accession>A0A3P3XF78</accession>
<comment type="catalytic activity">
    <reaction evidence="1">
        <text>Hydrolysis of terminal non-reducing N-acetyl-D-hexosamine residues in N-acetyl-beta-D-hexosaminides.</text>
        <dbReference type="EC" id="3.2.1.52"/>
    </reaction>
</comment>
<feature type="domain" description="Glycoside hydrolase family 20 catalytic" evidence="7">
    <location>
        <begin position="129"/>
        <end position="477"/>
    </location>
</feature>
<evidence type="ECO:0000313" key="9">
    <source>
        <dbReference type="EMBL" id="SLM09751.1"/>
    </source>
</evidence>
<dbReference type="InterPro" id="IPR029018">
    <property type="entry name" value="Hex-like_dom2"/>
</dbReference>
<evidence type="ECO:0000256" key="4">
    <source>
        <dbReference type="ARBA" id="ARBA00022801"/>
    </source>
</evidence>
<evidence type="ECO:0000256" key="1">
    <source>
        <dbReference type="ARBA" id="ARBA00001231"/>
    </source>
</evidence>
<sequence>MGCDLVPIPVLCEAKEGVFELGPGMSVQVSAGLEKEAALLAEWLSGIEGVGQVGISRAPVANAATSISLSLDPGMQRAEEYELGIAPQGIRIAAKDAAGIVRGASSLYQLALSQSRALRSLRIQDWPRFAWRGFMLDCARNFFRVEFIEKLLDLAALHKLNVFHWHLTDDQAWRLEIASKPELTGRGAFRQDMRYEIEWEKGGFYTRADVARVVEYAAARHIMVVPEIETPGHSTALLASHPEFSCRGASDPSVLFKPEDHYGIFEDILCAGNDRVLAFIDEVLEEVCAMFPGEYVHMGGDEAPKARWLSCPACRSRMDVLGMRKGGGQYEPERLQAWFMGRMAEMLTRCGKRMIGWDEVLEGGIQKDTLIMSWRGAEPGVRAASLGYDVVMCPQTKACYLDHKQFDVPEEPGHLGVCTLKDSYNFDPVPDGLRKEEAAHILGGQANLWSELVYFGRQAEYMLFPRLCALSEVFWSPRENRDFNDFSTRLATHTQRLDMLDVLYCRGKYF</sequence>
<evidence type="ECO:0000256" key="2">
    <source>
        <dbReference type="ARBA" id="ARBA00006285"/>
    </source>
</evidence>
<dbReference type="EMBL" id="FWDM01000001">
    <property type="protein sequence ID" value="SLM09751.1"/>
    <property type="molecule type" value="Genomic_DNA"/>
</dbReference>
<dbReference type="SUPFAM" id="SSF55545">
    <property type="entry name" value="beta-N-acetylhexosaminidase-like domain"/>
    <property type="match status" value="1"/>
</dbReference>
<reference evidence="9" key="1">
    <citation type="submission" date="2017-02" db="EMBL/GenBank/DDBJ databases">
        <authorList>
            <person name="Regsiter A."/>
            <person name="William W."/>
        </authorList>
    </citation>
    <scope>NUCLEOTIDE SEQUENCE</scope>
    <source>
        <strain evidence="9">Bib</strain>
    </source>
</reference>
<proteinExistence type="inferred from homology"/>
<evidence type="ECO:0000256" key="5">
    <source>
        <dbReference type="ARBA" id="ARBA00023295"/>
    </source>
</evidence>
<dbReference type="CDD" id="cd06563">
    <property type="entry name" value="GH20_chitobiase-like"/>
    <property type="match status" value="1"/>
</dbReference>
<comment type="similarity">
    <text evidence="2">Belongs to the glycosyl hydrolase 20 family.</text>
</comment>
<organism evidence="9">
    <name type="scientific">uncultured spirochete</name>
    <dbReference type="NCBI Taxonomy" id="156406"/>
    <lineage>
        <taxon>Bacteria</taxon>
        <taxon>Pseudomonadati</taxon>
        <taxon>Spirochaetota</taxon>
        <taxon>Spirochaetia</taxon>
        <taxon>Spirochaetales</taxon>
        <taxon>environmental samples</taxon>
    </lineage>
</organism>
<dbReference type="InterPro" id="IPR015883">
    <property type="entry name" value="Glyco_hydro_20_cat"/>
</dbReference>
<evidence type="ECO:0000259" key="8">
    <source>
        <dbReference type="Pfam" id="PF02838"/>
    </source>
</evidence>
<dbReference type="PANTHER" id="PTHR22600">
    <property type="entry name" value="BETA-HEXOSAMINIDASE"/>
    <property type="match status" value="1"/>
</dbReference>
<dbReference type="GO" id="GO:0004563">
    <property type="term" value="F:beta-N-acetylhexosaminidase activity"/>
    <property type="evidence" value="ECO:0007669"/>
    <property type="project" value="UniProtKB-EC"/>
</dbReference>
<dbReference type="EC" id="3.2.1.52" evidence="3"/>